<evidence type="ECO:0000256" key="2">
    <source>
        <dbReference type="ARBA" id="ARBA00022679"/>
    </source>
</evidence>
<proteinExistence type="predicted"/>
<keyword evidence="2 5" id="KW-0808">Transferase</keyword>
<accession>A0AB38R8A3</accession>
<evidence type="ECO:0000259" key="4">
    <source>
        <dbReference type="Pfam" id="PF13579"/>
    </source>
</evidence>
<organism evidence="5 6">
    <name type="scientific">Rhodococcus qingshengii JCM 15477</name>
    <dbReference type="NCBI Taxonomy" id="1303681"/>
    <lineage>
        <taxon>Bacteria</taxon>
        <taxon>Bacillati</taxon>
        <taxon>Actinomycetota</taxon>
        <taxon>Actinomycetes</taxon>
        <taxon>Mycobacteriales</taxon>
        <taxon>Nocardiaceae</taxon>
        <taxon>Rhodococcus</taxon>
        <taxon>Rhodococcus erythropolis group</taxon>
    </lineage>
</organism>
<dbReference type="EMBL" id="CP096563">
    <property type="protein sequence ID" value="UPU41482.1"/>
    <property type="molecule type" value="Genomic_DNA"/>
</dbReference>
<gene>
    <name evidence="5" type="ORF">M0639_20905</name>
</gene>
<sequence>MKILQIVTLFSPDAAYGGPIRVALNQSKALQDNGHDVTIAAGERGYAVPPTREQGIALQLFPARTVIPKIGYAGIGAPSMLVWLRKHVREFDVVHIHLARDLVTLPAAKLALAYGIPVFAQTHGMIDETDKLLARPLDAAFTIPVLKRARTVFYLTEREHTDLQSVVGDSRVNLVELNNGIPEAEDLESRPVNSCDPPEVLYLARLQARKRPQVFVEAAKELLDSGHTARFSIVGPDEGEAEAVNRLIERSGHSNCIQYEGPLPFDKSPERFRQAAVYVLPSVNEPFPMSVLEAMAAGLPVVVTDTCGLAPLIRDGRCGLVTDDATESVTAAISSLLKDPVAAAEMGARARNVARERLGMPAVRAVLETQYGL</sequence>
<dbReference type="GO" id="GO:0016757">
    <property type="term" value="F:glycosyltransferase activity"/>
    <property type="evidence" value="ECO:0007669"/>
    <property type="project" value="UniProtKB-KW"/>
</dbReference>
<evidence type="ECO:0000313" key="5">
    <source>
        <dbReference type="EMBL" id="UPU41482.1"/>
    </source>
</evidence>
<dbReference type="SUPFAM" id="SSF53756">
    <property type="entry name" value="UDP-Glycosyltransferase/glycogen phosphorylase"/>
    <property type="match status" value="1"/>
</dbReference>
<dbReference type="InterPro" id="IPR028098">
    <property type="entry name" value="Glyco_trans_4-like_N"/>
</dbReference>
<dbReference type="EC" id="2.4.-.-" evidence="5"/>
<dbReference type="AlphaFoldDB" id="A0AB38R8A3"/>
<evidence type="ECO:0000313" key="6">
    <source>
        <dbReference type="Proteomes" id="UP000831484"/>
    </source>
</evidence>
<evidence type="ECO:0000259" key="3">
    <source>
        <dbReference type="Pfam" id="PF00534"/>
    </source>
</evidence>
<feature type="domain" description="Glycosyltransferase subfamily 4-like N-terminal" evidence="4">
    <location>
        <begin position="17"/>
        <end position="169"/>
    </location>
</feature>
<evidence type="ECO:0000256" key="1">
    <source>
        <dbReference type="ARBA" id="ARBA00022676"/>
    </source>
</evidence>
<dbReference type="PANTHER" id="PTHR12526">
    <property type="entry name" value="GLYCOSYLTRANSFERASE"/>
    <property type="match status" value="1"/>
</dbReference>
<dbReference type="RefSeq" id="WP_030536278.1">
    <property type="nucleotide sequence ID" value="NZ_CP096563.1"/>
</dbReference>
<keyword evidence="6" id="KW-1185">Reference proteome</keyword>
<dbReference type="InterPro" id="IPR001296">
    <property type="entry name" value="Glyco_trans_1"/>
</dbReference>
<keyword evidence="1 5" id="KW-0328">Glycosyltransferase</keyword>
<feature type="domain" description="Glycosyl transferase family 1" evidence="3">
    <location>
        <begin position="196"/>
        <end position="352"/>
    </location>
</feature>
<protein>
    <submittedName>
        <fullName evidence="5">Glycosyltransferase</fullName>
        <ecNumber evidence="5">2.4.-.-</ecNumber>
    </submittedName>
</protein>
<name>A0AB38R8A3_RHOSG</name>
<dbReference type="Pfam" id="PF00534">
    <property type="entry name" value="Glycos_transf_1"/>
    <property type="match status" value="1"/>
</dbReference>
<dbReference type="Pfam" id="PF13579">
    <property type="entry name" value="Glyco_trans_4_4"/>
    <property type="match status" value="1"/>
</dbReference>
<dbReference type="GeneID" id="64142150"/>
<dbReference type="Proteomes" id="UP000831484">
    <property type="component" value="Chromosome"/>
</dbReference>
<reference evidence="6" key="1">
    <citation type="journal article" date="2022" name="Environ. Microbiol.">
        <title>Functional analysis, diversity, and distribution of carbendazim hydrolases MheI and CbmA, responsible for the initial step in carbendazim degradation.</title>
        <authorList>
            <person name="Zhang M."/>
            <person name="Bai X."/>
            <person name="Li Q."/>
            <person name="Zhang L."/>
            <person name="Zhu Q."/>
            <person name="Gao S."/>
            <person name="Ke Z."/>
            <person name="Jiang M."/>
            <person name="Hu J."/>
            <person name="Qiu J."/>
            <person name="Hong Q."/>
        </authorList>
    </citation>
    <scope>NUCLEOTIDE SEQUENCE [LARGE SCALE GENOMIC DNA]</scope>
    <source>
        <strain evidence="6">djl-6</strain>
    </source>
</reference>
<dbReference type="Gene3D" id="3.40.50.2000">
    <property type="entry name" value="Glycogen Phosphorylase B"/>
    <property type="match status" value="2"/>
</dbReference>